<sequence length="211" mass="23709">MEMEYTQHGTPRFQNCASPRPSSIISAPRSTLTALVTMMNSTNPRTIWRWVRTRSCSNQADLTRWESTTPFPKQSRLSTSGIHGPPGRGRLTFKDVLTTMDCIHVLVLTADRCNHDSCPGFPFPGLGPCSHPKPTLNVHDPWRSLGPSLEAETLTLYGARTWEVGGRVGTHRSGACARTTPIWRRASHPLRRLWIPSPFRPDPLCRRRDSV</sequence>
<evidence type="ECO:0000313" key="2">
    <source>
        <dbReference type="EMBL" id="OSD03776.1"/>
    </source>
</evidence>
<keyword evidence="3" id="KW-1185">Reference proteome</keyword>
<organism evidence="2 3">
    <name type="scientific">Trametes coccinea (strain BRFM310)</name>
    <name type="common">Pycnoporus coccineus</name>
    <dbReference type="NCBI Taxonomy" id="1353009"/>
    <lineage>
        <taxon>Eukaryota</taxon>
        <taxon>Fungi</taxon>
        <taxon>Dikarya</taxon>
        <taxon>Basidiomycota</taxon>
        <taxon>Agaricomycotina</taxon>
        <taxon>Agaricomycetes</taxon>
        <taxon>Polyporales</taxon>
        <taxon>Polyporaceae</taxon>
        <taxon>Trametes</taxon>
    </lineage>
</organism>
<proteinExistence type="predicted"/>
<feature type="compositionally biased region" description="Polar residues" evidence="1">
    <location>
        <begin position="7"/>
        <end position="16"/>
    </location>
</feature>
<dbReference type="Proteomes" id="UP000193067">
    <property type="component" value="Unassembled WGS sequence"/>
</dbReference>
<evidence type="ECO:0000313" key="3">
    <source>
        <dbReference type="Proteomes" id="UP000193067"/>
    </source>
</evidence>
<protein>
    <submittedName>
        <fullName evidence="2">Uncharacterized protein</fullName>
    </submittedName>
</protein>
<reference evidence="2 3" key="1">
    <citation type="journal article" date="2015" name="Biotechnol. Biofuels">
        <title>Enhanced degradation of softwood versus hardwood by the white-rot fungus Pycnoporus coccineus.</title>
        <authorList>
            <person name="Couturier M."/>
            <person name="Navarro D."/>
            <person name="Chevret D."/>
            <person name="Henrissat B."/>
            <person name="Piumi F."/>
            <person name="Ruiz-Duenas F.J."/>
            <person name="Martinez A.T."/>
            <person name="Grigoriev I.V."/>
            <person name="Riley R."/>
            <person name="Lipzen A."/>
            <person name="Berrin J.G."/>
            <person name="Master E.R."/>
            <person name="Rosso M.N."/>
        </authorList>
    </citation>
    <scope>NUCLEOTIDE SEQUENCE [LARGE SCALE GENOMIC DNA]</scope>
    <source>
        <strain evidence="2 3">BRFM310</strain>
    </source>
</reference>
<feature type="region of interest" description="Disordered" evidence="1">
    <location>
        <begin position="1"/>
        <end position="21"/>
    </location>
</feature>
<name>A0A1Y2IRM8_TRAC3</name>
<accession>A0A1Y2IRM8</accession>
<dbReference type="EMBL" id="KZ084099">
    <property type="protein sequence ID" value="OSD03776.1"/>
    <property type="molecule type" value="Genomic_DNA"/>
</dbReference>
<gene>
    <name evidence="2" type="ORF">PYCCODRAFT_196673</name>
</gene>
<evidence type="ECO:0000256" key="1">
    <source>
        <dbReference type="SAM" id="MobiDB-lite"/>
    </source>
</evidence>
<dbReference type="AlphaFoldDB" id="A0A1Y2IRM8"/>